<dbReference type="SMART" id="SM00939">
    <property type="entry name" value="PepX_C"/>
    <property type="match status" value="1"/>
</dbReference>
<dbReference type="Gene3D" id="2.60.120.260">
    <property type="entry name" value="Galactose-binding domain-like"/>
    <property type="match status" value="1"/>
</dbReference>
<evidence type="ECO:0000313" key="3">
    <source>
        <dbReference type="EMBL" id="MBA8928083.1"/>
    </source>
</evidence>
<dbReference type="Pfam" id="PF08530">
    <property type="entry name" value="PepX_C"/>
    <property type="match status" value="1"/>
</dbReference>
<organism evidence="3 4">
    <name type="scientific">Kutzneria viridogrisea</name>
    <dbReference type="NCBI Taxonomy" id="47990"/>
    <lineage>
        <taxon>Bacteria</taxon>
        <taxon>Bacillati</taxon>
        <taxon>Actinomycetota</taxon>
        <taxon>Actinomycetes</taxon>
        <taxon>Pseudonocardiales</taxon>
        <taxon>Pseudonocardiaceae</taxon>
        <taxon>Kutzneria</taxon>
    </lineage>
</organism>
<sequence length="547" mass="59870">MMFASRVLQRLLRLPAPQTRHIVVRRDLPIPAADGVTLLADHWAPAKPGGPLPTVLMRSPYGRRGLAGTLLARAYAERGFQVVLASVRGTFGSGGGEFLAMREDREDGQATLDWVTRQPWFDGSVLLAGPSYLGYTQWAVAAGAPACVKGMVPHVTSARLALAFLRPGRIELETLLSWSVSTATQERPFGMIRSILDGARIRRAMRTLPLAVADQVALGRQWPFFQECVHHDREDPYWRQWDHSADVASVSVPVNTIAGWYDIFLADQLRDYRALVGAGRNPRLTIGPWVHASLEGAGVAVREAVDWGGALCRDQPVPARKPVRLHVMGSGRWREFDQWPPADHPARRWHLAPGGGLAAAPVADAAPSRFRYDPAHPTPSLGGARLEARGGGRVDNAPLERRADVLVFTSPPLERDLEVIGEVGAELWIRSDRPSTDLFVRLCVVDERGRSTNVCDDLVRAEVDGVTKVGVELSPTAQLFRRGQRIRVLVSAGAFPRYARNLGGTEPLPTGTRLYPATIEVWHDPDHPSAILLPTASPALRRASPAD</sequence>
<dbReference type="InterPro" id="IPR000383">
    <property type="entry name" value="Xaa-Pro-like_dom"/>
</dbReference>
<dbReference type="NCBIfam" id="TIGR00976">
    <property type="entry name" value="CocE_NonD"/>
    <property type="match status" value="1"/>
</dbReference>
<comment type="caution">
    <text evidence="3">The sequence shown here is derived from an EMBL/GenBank/DDBJ whole genome shotgun (WGS) entry which is preliminary data.</text>
</comment>
<feature type="domain" description="Xaa-Pro dipeptidyl-peptidase C-terminal" evidence="2">
    <location>
        <begin position="305"/>
        <end position="532"/>
    </location>
</feature>
<evidence type="ECO:0000259" key="2">
    <source>
        <dbReference type="SMART" id="SM00939"/>
    </source>
</evidence>
<accession>A0ABR6BMI2</accession>
<dbReference type="SUPFAM" id="SSF53474">
    <property type="entry name" value="alpha/beta-Hydrolases"/>
    <property type="match status" value="1"/>
</dbReference>
<reference evidence="3 4" key="1">
    <citation type="submission" date="2020-08" db="EMBL/GenBank/DDBJ databases">
        <title>Genomic Encyclopedia of Archaeal and Bacterial Type Strains, Phase II (KMG-II): from individual species to whole genera.</title>
        <authorList>
            <person name="Goeker M."/>
        </authorList>
    </citation>
    <scope>NUCLEOTIDE SEQUENCE [LARGE SCALE GENOMIC DNA]</scope>
    <source>
        <strain evidence="3 4">DSM 43850</strain>
    </source>
</reference>
<gene>
    <name evidence="3" type="ORF">BC739_005300</name>
</gene>
<dbReference type="Proteomes" id="UP000517916">
    <property type="component" value="Unassembled WGS sequence"/>
</dbReference>
<dbReference type="InterPro" id="IPR005674">
    <property type="entry name" value="CocE/Ser_esterase"/>
</dbReference>
<dbReference type="InterPro" id="IPR013736">
    <property type="entry name" value="Xaa-Pro_dipept_C"/>
</dbReference>
<dbReference type="EMBL" id="JACJID010000004">
    <property type="protein sequence ID" value="MBA8928083.1"/>
    <property type="molecule type" value="Genomic_DNA"/>
</dbReference>
<dbReference type="RefSeq" id="WP_182838713.1">
    <property type="nucleotide sequence ID" value="NZ_BAAABQ010000030.1"/>
</dbReference>
<evidence type="ECO:0000313" key="4">
    <source>
        <dbReference type="Proteomes" id="UP000517916"/>
    </source>
</evidence>
<dbReference type="Gene3D" id="1.10.3020.10">
    <property type="entry name" value="alpha-amino acid ester hydrolase ( Helical cap domain)"/>
    <property type="match status" value="1"/>
</dbReference>
<evidence type="ECO:0000256" key="1">
    <source>
        <dbReference type="ARBA" id="ARBA00022801"/>
    </source>
</evidence>
<proteinExistence type="predicted"/>
<keyword evidence="4" id="KW-1185">Reference proteome</keyword>
<keyword evidence="1" id="KW-0378">Hydrolase</keyword>
<name>A0ABR6BMI2_9PSEU</name>
<dbReference type="InterPro" id="IPR029058">
    <property type="entry name" value="AB_hydrolase_fold"/>
</dbReference>
<dbReference type="Gene3D" id="3.40.50.1820">
    <property type="entry name" value="alpha/beta hydrolase"/>
    <property type="match status" value="1"/>
</dbReference>
<dbReference type="InterPro" id="IPR008979">
    <property type="entry name" value="Galactose-bd-like_sf"/>
</dbReference>
<dbReference type="SUPFAM" id="SSF49785">
    <property type="entry name" value="Galactose-binding domain-like"/>
    <property type="match status" value="1"/>
</dbReference>
<protein>
    <recommendedName>
        <fullName evidence="2">Xaa-Pro dipeptidyl-peptidase C-terminal domain-containing protein</fullName>
    </recommendedName>
</protein>
<dbReference type="Pfam" id="PF02129">
    <property type="entry name" value="Peptidase_S15"/>
    <property type="match status" value="1"/>
</dbReference>